<proteinExistence type="predicted"/>
<organism evidence="6 7">
    <name type="scientific">Leucobacter komagatae</name>
    <dbReference type="NCBI Taxonomy" id="55969"/>
    <lineage>
        <taxon>Bacteria</taxon>
        <taxon>Bacillati</taxon>
        <taxon>Actinomycetota</taxon>
        <taxon>Actinomycetes</taxon>
        <taxon>Micrococcales</taxon>
        <taxon>Microbacteriaceae</taxon>
        <taxon>Leucobacter</taxon>
    </lineage>
</organism>
<name>A0A542Y6Y1_9MICO</name>
<dbReference type="EMBL" id="VFON01000001">
    <property type="protein sequence ID" value="TQL43841.1"/>
    <property type="molecule type" value="Genomic_DNA"/>
</dbReference>
<gene>
    <name evidence="6" type="ORF">FB468_1878</name>
</gene>
<keyword evidence="2 6" id="KW-0808">Transferase</keyword>
<feature type="compositionally biased region" description="Low complexity" evidence="4">
    <location>
        <begin position="168"/>
        <end position="178"/>
    </location>
</feature>
<dbReference type="Proteomes" id="UP000319094">
    <property type="component" value="Unassembled WGS sequence"/>
</dbReference>
<accession>A0A542Y6Y1</accession>
<evidence type="ECO:0000256" key="2">
    <source>
        <dbReference type="ARBA" id="ARBA00022679"/>
    </source>
</evidence>
<dbReference type="InterPro" id="IPR029063">
    <property type="entry name" value="SAM-dependent_MTases_sf"/>
</dbReference>
<feature type="domain" description="Methyltransferase" evidence="5">
    <location>
        <begin position="53"/>
        <end position="154"/>
    </location>
</feature>
<keyword evidence="1 6" id="KW-0489">Methyltransferase</keyword>
<keyword evidence="7" id="KW-1185">Reference proteome</keyword>
<keyword evidence="3" id="KW-0949">S-adenosyl-L-methionine</keyword>
<dbReference type="GO" id="GO:0008168">
    <property type="term" value="F:methyltransferase activity"/>
    <property type="evidence" value="ECO:0007669"/>
    <property type="project" value="UniProtKB-KW"/>
</dbReference>
<dbReference type="PANTHER" id="PTHR43464:SF19">
    <property type="entry name" value="UBIQUINONE BIOSYNTHESIS O-METHYLTRANSFERASE, MITOCHONDRIAL"/>
    <property type="match status" value="1"/>
</dbReference>
<protein>
    <submittedName>
        <fullName evidence="6">Methyltransferase family protein</fullName>
    </submittedName>
</protein>
<evidence type="ECO:0000313" key="6">
    <source>
        <dbReference type="EMBL" id="TQL43841.1"/>
    </source>
</evidence>
<evidence type="ECO:0000259" key="5">
    <source>
        <dbReference type="Pfam" id="PF13649"/>
    </source>
</evidence>
<evidence type="ECO:0000256" key="1">
    <source>
        <dbReference type="ARBA" id="ARBA00022603"/>
    </source>
</evidence>
<dbReference type="InterPro" id="IPR041698">
    <property type="entry name" value="Methyltransf_25"/>
</dbReference>
<dbReference type="SUPFAM" id="SSF53335">
    <property type="entry name" value="S-adenosyl-L-methionine-dependent methyltransferases"/>
    <property type="match status" value="1"/>
</dbReference>
<sequence>MSGHEQDPVTFWEERYGGEDRVWSGKVNASLAAVVAEHVGAATSGSAGPGRSLDLGCGEGGDVLWLAERGWDAAGIDISSTAVARAQEEAQARGLQARFAAEDLAEWAVRVLAAGGGAAADQFDLVTASFLQSPVHLPRTNVLRAAALSVAPGGHLVVISHGAPPVRDGQGPVVQHGPGPDHEGHAPHSFPTPESELDDLGLGAPSWEVVVAETRIRDALTGRGERVLNSDTVIVARRLT</sequence>
<dbReference type="CDD" id="cd02440">
    <property type="entry name" value="AdoMet_MTases"/>
    <property type="match status" value="1"/>
</dbReference>
<dbReference type="GO" id="GO:0032259">
    <property type="term" value="P:methylation"/>
    <property type="evidence" value="ECO:0007669"/>
    <property type="project" value="UniProtKB-KW"/>
</dbReference>
<feature type="region of interest" description="Disordered" evidence="4">
    <location>
        <begin position="167"/>
        <end position="198"/>
    </location>
</feature>
<dbReference type="Gene3D" id="3.40.50.150">
    <property type="entry name" value="Vaccinia Virus protein VP39"/>
    <property type="match status" value="1"/>
</dbReference>
<dbReference type="AlphaFoldDB" id="A0A542Y6Y1"/>
<dbReference type="OrthoDB" id="9786503at2"/>
<comment type="caution">
    <text evidence="6">The sequence shown here is derived from an EMBL/GenBank/DDBJ whole genome shotgun (WGS) entry which is preliminary data.</text>
</comment>
<evidence type="ECO:0000313" key="7">
    <source>
        <dbReference type="Proteomes" id="UP000319094"/>
    </source>
</evidence>
<dbReference type="RefSeq" id="WP_141887104.1">
    <property type="nucleotide sequence ID" value="NZ_BAAAUY010000001.1"/>
</dbReference>
<dbReference type="PANTHER" id="PTHR43464">
    <property type="entry name" value="METHYLTRANSFERASE"/>
    <property type="match status" value="1"/>
</dbReference>
<dbReference type="Pfam" id="PF13649">
    <property type="entry name" value="Methyltransf_25"/>
    <property type="match status" value="1"/>
</dbReference>
<evidence type="ECO:0000256" key="4">
    <source>
        <dbReference type="SAM" id="MobiDB-lite"/>
    </source>
</evidence>
<evidence type="ECO:0000256" key="3">
    <source>
        <dbReference type="ARBA" id="ARBA00022691"/>
    </source>
</evidence>
<reference evidence="6 7" key="1">
    <citation type="submission" date="2019-06" db="EMBL/GenBank/DDBJ databases">
        <title>Sequencing the genomes of 1000 actinobacteria strains.</title>
        <authorList>
            <person name="Klenk H.-P."/>
        </authorList>
    </citation>
    <scope>NUCLEOTIDE SEQUENCE [LARGE SCALE GENOMIC DNA]</scope>
    <source>
        <strain evidence="6 7">DSM 8803</strain>
    </source>
</reference>